<dbReference type="Proteomes" id="UP001232536">
    <property type="component" value="Unassembled WGS sequence"/>
</dbReference>
<dbReference type="InterPro" id="IPR050131">
    <property type="entry name" value="Peptidase_S8_subtilisin-like"/>
</dbReference>
<evidence type="ECO:0000256" key="2">
    <source>
        <dbReference type="ARBA" id="ARBA00022512"/>
    </source>
</evidence>
<evidence type="ECO:0000256" key="7">
    <source>
        <dbReference type="ARBA" id="ARBA00022825"/>
    </source>
</evidence>
<feature type="chain" id="PRO_5046514195" evidence="10">
    <location>
        <begin position="27"/>
        <end position="706"/>
    </location>
</feature>
<evidence type="ECO:0000256" key="9">
    <source>
        <dbReference type="RuleBase" id="RU003355"/>
    </source>
</evidence>
<feature type="domain" description="PA" evidence="12">
    <location>
        <begin position="401"/>
        <end position="485"/>
    </location>
</feature>
<keyword evidence="5 10" id="KW-0732">Signal</keyword>
<keyword evidence="2" id="KW-0134">Cell wall</keyword>
<dbReference type="Pfam" id="PF02225">
    <property type="entry name" value="PA"/>
    <property type="match status" value="1"/>
</dbReference>
<reference evidence="13 14" key="1">
    <citation type="submission" date="2023-07" db="EMBL/GenBank/DDBJ databases">
        <title>Description of novel actinomycetes strains, isolated from tidal flat sediment.</title>
        <authorList>
            <person name="Lu C."/>
        </authorList>
    </citation>
    <scope>NUCLEOTIDE SEQUENCE [LARGE SCALE GENOMIC DNA]</scope>
    <source>
        <strain evidence="13 14">SYSU T00b441</strain>
    </source>
</reference>
<feature type="active site" description="Charge relay system" evidence="8">
    <location>
        <position position="556"/>
    </location>
</feature>
<accession>A0ABT9DBY0</accession>
<keyword evidence="3" id="KW-0964">Secreted</keyword>
<dbReference type="PANTHER" id="PTHR43806">
    <property type="entry name" value="PEPTIDASE S8"/>
    <property type="match status" value="1"/>
</dbReference>
<dbReference type="PROSITE" id="PS00136">
    <property type="entry name" value="SUBTILASE_ASP"/>
    <property type="match status" value="1"/>
</dbReference>
<evidence type="ECO:0000256" key="5">
    <source>
        <dbReference type="ARBA" id="ARBA00022729"/>
    </source>
</evidence>
<dbReference type="PROSITE" id="PS51892">
    <property type="entry name" value="SUBTILASE"/>
    <property type="match status" value="1"/>
</dbReference>
<dbReference type="InterPro" id="IPR046450">
    <property type="entry name" value="PA_dom_sf"/>
</dbReference>
<evidence type="ECO:0000256" key="6">
    <source>
        <dbReference type="ARBA" id="ARBA00022801"/>
    </source>
</evidence>
<dbReference type="RefSeq" id="WP_304602092.1">
    <property type="nucleotide sequence ID" value="NZ_JAUQYP010000002.1"/>
</dbReference>
<organism evidence="13 14">
    <name type="scientific">Actinotalea lenta</name>
    <dbReference type="NCBI Taxonomy" id="3064654"/>
    <lineage>
        <taxon>Bacteria</taxon>
        <taxon>Bacillati</taxon>
        <taxon>Actinomycetota</taxon>
        <taxon>Actinomycetes</taxon>
        <taxon>Micrococcales</taxon>
        <taxon>Cellulomonadaceae</taxon>
        <taxon>Actinotalea</taxon>
    </lineage>
</organism>
<dbReference type="Gene3D" id="3.50.30.30">
    <property type="match status" value="1"/>
</dbReference>
<evidence type="ECO:0000259" key="11">
    <source>
        <dbReference type="Pfam" id="PF00082"/>
    </source>
</evidence>
<dbReference type="InterPro" id="IPR022398">
    <property type="entry name" value="Peptidase_S8_His-AS"/>
</dbReference>
<evidence type="ECO:0000256" key="4">
    <source>
        <dbReference type="ARBA" id="ARBA00022670"/>
    </source>
</evidence>
<dbReference type="InterPro" id="IPR015500">
    <property type="entry name" value="Peptidase_S8_subtilisin-rel"/>
</dbReference>
<evidence type="ECO:0000256" key="3">
    <source>
        <dbReference type="ARBA" id="ARBA00022525"/>
    </source>
</evidence>
<keyword evidence="6 8" id="KW-0378">Hydrolase</keyword>
<dbReference type="Pfam" id="PF00082">
    <property type="entry name" value="Peptidase_S8"/>
    <property type="match status" value="1"/>
</dbReference>
<dbReference type="InterPro" id="IPR023828">
    <property type="entry name" value="Peptidase_S8_Ser-AS"/>
</dbReference>
<sequence length="706" mass="71359">MSRRLTTVLAALVLAAGAFVPGAASAQTTSDDPTATTTASDDYVVITLNGQPAAADDATKTNGRFDPTSQGYAKALSRMQRQHERFAAQLAKVAPSAEIVDQYYVTANAVAIKLNGASRSNVAKISGVQRTQTSNLYSLDMDQSVGLIGADQFWGSVSGAANAGKGVKVGVIDSGIDPTHPFFACKTIHFGGIYYSGVGVMPKVPALPAMVGPGYVPSPGDPFYFSSSHGTHVAGTIGGCAGTTIRDTEPWATAGTTLSGVAPGTELYDYNVFPMFGAGYVAFGGSAFSHDIAHAIEDAVKDGMDVINMSLGGTPQGPHDFLAEVSNEAVQAGVVVVASAGNEGPGSYTVGSPGSASEVIAVGASTNNRGMGVQIKVADNGPTYAAVPGDFPNFDGSTYHIVDWSGTDNEACSAAGAGDHTGQVVVIARGTCSFSQKVANAKAAGAAGAIIYTYAGQDPIGMATSPGYDDQIPAVMVSYDAGKALEAGADAVITPPQIVPETPNLLADFSSRGPVPFTYAVKPDVVAPGVNILSSTVQFNYLGITGTSWELYNGTSMASPHVTGAAAALLGAHPTWTPQDVKSALVTTADASKPGGSVWEQGGGLISLPAADAAAVTFSPANASFGVFTGNAPANGSVDIALSSSACSVVDTTGSAYADASIDGSTLTVDFTGARAAATGLYDGYVQVDCGADGSYHLPWGAVVNR</sequence>
<dbReference type="InterPro" id="IPR023827">
    <property type="entry name" value="Peptidase_S8_Asp-AS"/>
</dbReference>
<evidence type="ECO:0000256" key="8">
    <source>
        <dbReference type="PROSITE-ProRule" id="PRU01240"/>
    </source>
</evidence>
<name>A0ABT9DBY0_9CELL</name>
<keyword evidence="14" id="KW-1185">Reference proteome</keyword>
<protein>
    <submittedName>
        <fullName evidence="13">S8 family serine peptidase</fullName>
    </submittedName>
</protein>
<dbReference type="PROSITE" id="PS00138">
    <property type="entry name" value="SUBTILASE_SER"/>
    <property type="match status" value="1"/>
</dbReference>
<feature type="active site" description="Charge relay system" evidence="8">
    <location>
        <position position="229"/>
    </location>
</feature>
<proteinExistence type="inferred from homology"/>
<evidence type="ECO:0000313" key="14">
    <source>
        <dbReference type="Proteomes" id="UP001232536"/>
    </source>
</evidence>
<keyword evidence="7 8" id="KW-0720">Serine protease</keyword>
<evidence type="ECO:0000256" key="1">
    <source>
        <dbReference type="ARBA" id="ARBA00011073"/>
    </source>
</evidence>
<keyword evidence="4 8" id="KW-0645">Protease</keyword>
<feature type="domain" description="Peptidase S8/S53" evidence="11">
    <location>
        <begin position="164"/>
        <end position="603"/>
    </location>
</feature>
<dbReference type="InterPro" id="IPR003137">
    <property type="entry name" value="PA_domain"/>
</dbReference>
<dbReference type="Gene3D" id="3.40.50.200">
    <property type="entry name" value="Peptidase S8/S53 domain"/>
    <property type="match status" value="1"/>
</dbReference>
<evidence type="ECO:0000259" key="12">
    <source>
        <dbReference type="Pfam" id="PF02225"/>
    </source>
</evidence>
<dbReference type="SUPFAM" id="SSF52025">
    <property type="entry name" value="PA domain"/>
    <property type="match status" value="1"/>
</dbReference>
<dbReference type="SUPFAM" id="SSF52743">
    <property type="entry name" value="Subtilisin-like"/>
    <property type="match status" value="1"/>
</dbReference>
<dbReference type="PRINTS" id="PR00723">
    <property type="entry name" value="SUBTILISIN"/>
</dbReference>
<evidence type="ECO:0000313" key="13">
    <source>
        <dbReference type="EMBL" id="MDO8108389.1"/>
    </source>
</evidence>
<dbReference type="InterPro" id="IPR000209">
    <property type="entry name" value="Peptidase_S8/S53_dom"/>
</dbReference>
<dbReference type="InterPro" id="IPR036852">
    <property type="entry name" value="Peptidase_S8/S53_dom_sf"/>
</dbReference>
<comment type="caution">
    <text evidence="13">The sequence shown here is derived from an EMBL/GenBank/DDBJ whole genome shotgun (WGS) entry which is preliminary data.</text>
</comment>
<dbReference type="EMBL" id="JAUQYP010000002">
    <property type="protein sequence ID" value="MDO8108389.1"/>
    <property type="molecule type" value="Genomic_DNA"/>
</dbReference>
<dbReference type="PANTHER" id="PTHR43806:SF65">
    <property type="entry name" value="SERINE PROTEASE APRX"/>
    <property type="match status" value="1"/>
</dbReference>
<feature type="active site" description="Charge relay system" evidence="8">
    <location>
        <position position="173"/>
    </location>
</feature>
<feature type="signal peptide" evidence="10">
    <location>
        <begin position="1"/>
        <end position="26"/>
    </location>
</feature>
<comment type="similarity">
    <text evidence="1 8 9">Belongs to the peptidase S8 family.</text>
</comment>
<gene>
    <name evidence="13" type="ORF">Q6348_14415</name>
</gene>
<dbReference type="PROSITE" id="PS00137">
    <property type="entry name" value="SUBTILASE_HIS"/>
    <property type="match status" value="1"/>
</dbReference>
<evidence type="ECO:0000256" key="10">
    <source>
        <dbReference type="SAM" id="SignalP"/>
    </source>
</evidence>